<dbReference type="Pfam" id="PF00300">
    <property type="entry name" value="His_Phos_1"/>
    <property type="match status" value="1"/>
</dbReference>
<proteinExistence type="predicted"/>
<dbReference type="EMBL" id="CP127162">
    <property type="protein sequence ID" value="WIV19616.1"/>
    <property type="molecule type" value="Genomic_DNA"/>
</dbReference>
<organism evidence="2 3">
    <name type="scientific">Paenibacillus polygoni</name>
    <dbReference type="NCBI Taxonomy" id="3050112"/>
    <lineage>
        <taxon>Bacteria</taxon>
        <taxon>Bacillati</taxon>
        <taxon>Bacillota</taxon>
        <taxon>Bacilli</taxon>
        <taxon>Bacillales</taxon>
        <taxon>Paenibacillaceae</taxon>
        <taxon>Paenibacillus</taxon>
    </lineage>
</organism>
<accession>A0ABY8X821</accession>
<protein>
    <submittedName>
        <fullName evidence="2">Histidine phosphatase family protein</fullName>
    </submittedName>
</protein>
<dbReference type="InterPro" id="IPR013078">
    <property type="entry name" value="His_Pase_superF_clade-1"/>
</dbReference>
<dbReference type="Gene3D" id="3.40.50.1240">
    <property type="entry name" value="Phosphoglycerate mutase-like"/>
    <property type="match status" value="1"/>
</dbReference>
<feature type="chain" id="PRO_5046841527" evidence="1">
    <location>
        <begin position="24"/>
        <end position="211"/>
    </location>
</feature>
<evidence type="ECO:0000313" key="2">
    <source>
        <dbReference type="EMBL" id="WIV19616.1"/>
    </source>
</evidence>
<dbReference type="RefSeq" id="WP_285745839.1">
    <property type="nucleotide sequence ID" value="NZ_CP127162.1"/>
</dbReference>
<dbReference type="CDD" id="cd07040">
    <property type="entry name" value="HP"/>
    <property type="match status" value="1"/>
</dbReference>
<feature type="signal peptide" evidence="1">
    <location>
        <begin position="1"/>
        <end position="23"/>
    </location>
</feature>
<keyword evidence="1" id="KW-0732">Signal</keyword>
<dbReference type="Proteomes" id="UP001236415">
    <property type="component" value="Chromosome"/>
</dbReference>
<evidence type="ECO:0000313" key="3">
    <source>
        <dbReference type="Proteomes" id="UP001236415"/>
    </source>
</evidence>
<reference evidence="2 3" key="1">
    <citation type="submission" date="2023-06" db="EMBL/GenBank/DDBJ databases">
        <title>Paenibacillus polygonum sp. nov., an endophytic bacterium, isolated from Polygonum lapathifolium L. in Nanji Wetland National Nature Reserve, South of Poyang Lake, Jiangxi Province, China.</title>
        <authorList>
            <person name="Yu Z."/>
        </authorList>
    </citation>
    <scope>NUCLEOTIDE SEQUENCE [LARGE SCALE GENOMIC DNA]</scope>
    <source>
        <strain evidence="2 3">C31</strain>
    </source>
</reference>
<dbReference type="InterPro" id="IPR029033">
    <property type="entry name" value="His_PPase_superfam"/>
</dbReference>
<dbReference type="SUPFAM" id="SSF53254">
    <property type="entry name" value="Phosphoglycerate mutase-like"/>
    <property type="match status" value="1"/>
</dbReference>
<sequence>MRKFVFVCVVAVLFFMQTAIVMAEGRTDHSNYLNPSLVNLLRQGGYILYVRHGEATVGEDQPNYVLSDCATQRNLSAQGKQQAVLYGQKVRDLQIPLQTPVIASPFCRTRETAELAFGAGNVQADPFLTKVYKLSGQVSAEERDSTLAELTSILEKTPPDGMNKVIVAHSFPPGVGLGEIPYLGTVIIKPKGQGNGYEIVDLVSFNELLGL</sequence>
<gene>
    <name evidence="2" type="ORF">QPK24_02390</name>
</gene>
<evidence type="ECO:0000256" key="1">
    <source>
        <dbReference type="SAM" id="SignalP"/>
    </source>
</evidence>
<name>A0ABY8X821_9BACL</name>
<keyword evidence="3" id="KW-1185">Reference proteome</keyword>